<evidence type="ECO:0000313" key="1">
    <source>
        <dbReference type="EMBL" id="KAJ2981416.1"/>
    </source>
</evidence>
<evidence type="ECO:0000313" key="2">
    <source>
        <dbReference type="Proteomes" id="UP001143910"/>
    </source>
</evidence>
<name>A0ACC1NSG8_9HYPO</name>
<proteinExistence type="predicted"/>
<reference evidence="1" key="1">
    <citation type="submission" date="2022-08" db="EMBL/GenBank/DDBJ databases">
        <title>Genome Sequence of Lecanicillium fungicola.</title>
        <authorList>
            <person name="Buettner E."/>
        </authorList>
    </citation>
    <scope>NUCLEOTIDE SEQUENCE</scope>
    <source>
        <strain evidence="1">Babe33</strain>
    </source>
</reference>
<accession>A0ACC1NSG8</accession>
<comment type="caution">
    <text evidence="1">The sequence shown here is derived from an EMBL/GenBank/DDBJ whole genome shotgun (WGS) entry which is preliminary data.</text>
</comment>
<organism evidence="1 2">
    <name type="scientific">Zarea fungicola</name>
    <dbReference type="NCBI Taxonomy" id="93591"/>
    <lineage>
        <taxon>Eukaryota</taxon>
        <taxon>Fungi</taxon>
        <taxon>Dikarya</taxon>
        <taxon>Ascomycota</taxon>
        <taxon>Pezizomycotina</taxon>
        <taxon>Sordariomycetes</taxon>
        <taxon>Hypocreomycetidae</taxon>
        <taxon>Hypocreales</taxon>
        <taxon>Cordycipitaceae</taxon>
        <taxon>Zarea</taxon>
    </lineage>
</organism>
<protein>
    <submittedName>
        <fullName evidence="1">Uncharacterized protein</fullName>
    </submittedName>
</protein>
<sequence length="135" mass="14237">MYSTKIMQIAATACALASSAYANGCLQPLVDNIGEFDVADAQNIQQSIAANTLNPPQEPLFWLGAAGTYRIYGKTAKVCVSNAWVFENTHVHLGDVAFAVNYLLGSCGSAGGEFTIQGDSGLNINVYLQPLDGVC</sequence>
<dbReference type="EMBL" id="JANJQO010000132">
    <property type="protein sequence ID" value="KAJ2981416.1"/>
    <property type="molecule type" value="Genomic_DNA"/>
</dbReference>
<keyword evidence="2" id="KW-1185">Reference proteome</keyword>
<gene>
    <name evidence="1" type="ORF">NQ176_g2033</name>
</gene>
<dbReference type="Proteomes" id="UP001143910">
    <property type="component" value="Unassembled WGS sequence"/>
</dbReference>